<proteinExistence type="predicted"/>
<name>A0A5P2G972_9BACT</name>
<organism evidence="3 4">
    <name type="scientific">Rhizosphaericola mali</name>
    <dbReference type="NCBI Taxonomy" id="2545455"/>
    <lineage>
        <taxon>Bacteria</taxon>
        <taxon>Pseudomonadati</taxon>
        <taxon>Bacteroidota</taxon>
        <taxon>Chitinophagia</taxon>
        <taxon>Chitinophagales</taxon>
        <taxon>Chitinophagaceae</taxon>
        <taxon>Rhizosphaericola</taxon>
    </lineage>
</organism>
<dbReference type="EMBL" id="CP044016">
    <property type="protein sequence ID" value="QES90859.1"/>
    <property type="molecule type" value="Genomic_DNA"/>
</dbReference>
<dbReference type="RefSeq" id="WP_131331842.1">
    <property type="nucleotide sequence ID" value="NZ_CP044016.1"/>
</dbReference>
<dbReference type="PANTHER" id="PTHR14239">
    <property type="entry name" value="DUDULIN-RELATED"/>
    <property type="match status" value="1"/>
</dbReference>
<feature type="domain" description="Pyrroline-5-carboxylate reductase catalytic N-terminal" evidence="2">
    <location>
        <begin position="46"/>
        <end position="136"/>
    </location>
</feature>
<evidence type="ECO:0000313" key="4">
    <source>
        <dbReference type="Proteomes" id="UP000292424"/>
    </source>
</evidence>
<dbReference type="Pfam" id="PF03807">
    <property type="entry name" value="F420_oxidored"/>
    <property type="match status" value="1"/>
</dbReference>
<dbReference type="InterPro" id="IPR051267">
    <property type="entry name" value="STEAP_metalloreductase"/>
</dbReference>
<dbReference type="InterPro" id="IPR028939">
    <property type="entry name" value="P5C_Rdtase_cat_N"/>
</dbReference>
<reference evidence="3 4" key="1">
    <citation type="submission" date="2019-09" db="EMBL/GenBank/DDBJ databases">
        <title>Complete genome sequence of Arachidicoccus sp. B3-10 isolated from apple orchard soil.</title>
        <authorList>
            <person name="Kim H.S."/>
            <person name="Han K.-I."/>
            <person name="Suh M.K."/>
            <person name="Lee K.C."/>
            <person name="Eom M.K."/>
            <person name="Kim J.-S."/>
            <person name="Kang S.W."/>
            <person name="Sin Y."/>
            <person name="Lee J.-S."/>
        </authorList>
    </citation>
    <scope>NUCLEOTIDE SEQUENCE [LARGE SCALE GENOMIC DNA]</scope>
    <source>
        <strain evidence="3 4">B3-10</strain>
    </source>
</reference>
<dbReference type="AlphaFoldDB" id="A0A5P2G972"/>
<dbReference type="PROSITE" id="PS51257">
    <property type="entry name" value="PROKAR_LIPOPROTEIN"/>
    <property type="match status" value="1"/>
</dbReference>
<sequence length="229" mass="24495">MKSINLFRQKILSFLAVAHIFIMLTLVSCAQQPKESKIGTSVKSLKIGIIGSGNVGGTLGKKWSKAGYKVFFSSRHPEELKDLVTSAGPNAQAGTIENAIKFADVVVLAVPYKAEAELSNKYKSFIGDKILIDCDNAYSFRDGAVVADAKSEGVANYTQRNYFPKAKLIRAFNAVNASSVASADANNKIAIPFATDDPKLKSVAEELIIAADGIPKDGGSIKDSKSFDL</sequence>
<dbReference type="OrthoDB" id="663900at2"/>
<keyword evidence="4" id="KW-1185">Reference proteome</keyword>
<evidence type="ECO:0000259" key="2">
    <source>
        <dbReference type="Pfam" id="PF03807"/>
    </source>
</evidence>
<evidence type="ECO:0000313" key="3">
    <source>
        <dbReference type="EMBL" id="QES90859.1"/>
    </source>
</evidence>
<keyword evidence="1" id="KW-0560">Oxidoreductase</keyword>
<evidence type="ECO:0000256" key="1">
    <source>
        <dbReference type="ARBA" id="ARBA00023002"/>
    </source>
</evidence>
<accession>A0A5P2G972</accession>
<dbReference type="SUPFAM" id="SSF51735">
    <property type="entry name" value="NAD(P)-binding Rossmann-fold domains"/>
    <property type="match status" value="1"/>
</dbReference>
<dbReference type="GO" id="GO:0016491">
    <property type="term" value="F:oxidoreductase activity"/>
    <property type="evidence" value="ECO:0007669"/>
    <property type="project" value="UniProtKB-KW"/>
</dbReference>
<protein>
    <submittedName>
        <fullName evidence="3">Dinucleotide-binding enzyme</fullName>
    </submittedName>
</protein>
<dbReference type="PANTHER" id="PTHR14239:SF10">
    <property type="entry name" value="REDUCTASE"/>
    <property type="match status" value="1"/>
</dbReference>
<dbReference type="InterPro" id="IPR036291">
    <property type="entry name" value="NAD(P)-bd_dom_sf"/>
</dbReference>
<dbReference type="Gene3D" id="3.40.50.720">
    <property type="entry name" value="NAD(P)-binding Rossmann-like Domain"/>
    <property type="match status" value="1"/>
</dbReference>
<dbReference type="KEGG" id="arac:E0W69_020145"/>
<gene>
    <name evidence="3" type="ORF">E0W69_020145</name>
</gene>
<dbReference type="Proteomes" id="UP000292424">
    <property type="component" value="Chromosome"/>
</dbReference>